<reference evidence="4 5" key="1">
    <citation type="journal article" date="2016" name="Fungal Biol.">
        <title>The genome of Xylona heveae provides a window into fungal endophytism.</title>
        <authorList>
            <person name="Gazis R."/>
            <person name="Kuo A."/>
            <person name="Riley R."/>
            <person name="LaButti K."/>
            <person name="Lipzen A."/>
            <person name="Lin J."/>
            <person name="Amirebrahimi M."/>
            <person name="Hesse C.N."/>
            <person name="Spatafora J.W."/>
            <person name="Henrissat B."/>
            <person name="Hainaut M."/>
            <person name="Grigoriev I.V."/>
            <person name="Hibbett D.S."/>
        </authorList>
    </citation>
    <scope>NUCLEOTIDE SEQUENCE [LARGE SCALE GENOMIC DNA]</scope>
    <source>
        <strain evidence="4 5">TC161</strain>
    </source>
</reference>
<dbReference type="Gene3D" id="2.130.10.10">
    <property type="entry name" value="YVTN repeat-like/Quinoprotein amine dehydrogenase"/>
    <property type="match status" value="2"/>
</dbReference>
<dbReference type="Pfam" id="PF23726">
    <property type="entry name" value="Beta-prop_RSE1_2nd"/>
    <property type="match status" value="1"/>
</dbReference>
<feature type="compositionally biased region" description="Polar residues" evidence="1">
    <location>
        <begin position="915"/>
        <end position="933"/>
    </location>
</feature>
<dbReference type="OrthoDB" id="20774at2759"/>
<accession>A0A165HFQ8</accession>
<dbReference type="EMBL" id="KV407457">
    <property type="protein sequence ID" value="KZF23443.1"/>
    <property type="molecule type" value="Genomic_DNA"/>
</dbReference>
<evidence type="ECO:0000313" key="5">
    <source>
        <dbReference type="Proteomes" id="UP000076632"/>
    </source>
</evidence>
<evidence type="ECO:0000256" key="1">
    <source>
        <dbReference type="SAM" id="MobiDB-lite"/>
    </source>
</evidence>
<feature type="domain" description="RSE1/DDB1/CPSF1 second beta-propeller" evidence="3">
    <location>
        <begin position="524"/>
        <end position="805"/>
    </location>
</feature>
<dbReference type="Proteomes" id="UP000076632">
    <property type="component" value="Unassembled WGS sequence"/>
</dbReference>
<name>A0A165HFQ8_XYLHT</name>
<keyword evidence="5" id="KW-1185">Reference proteome</keyword>
<evidence type="ECO:0000313" key="4">
    <source>
        <dbReference type="EMBL" id="KZF23443.1"/>
    </source>
</evidence>
<dbReference type="InterPro" id="IPR015943">
    <property type="entry name" value="WD40/YVTN_repeat-like_dom_sf"/>
</dbReference>
<feature type="region of interest" description="Disordered" evidence="1">
    <location>
        <begin position="911"/>
        <end position="933"/>
    </location>
</feature>
<dbReference type="InParanoid" id="A0A165HFQ8"/>
<evidence type="ECO:0000259" key="3">
    <source>
        <dbReference type="Pfam" id="PF23726"/>
    </source>
</evidence>
<protein>
    <submittedName>
        <fullName evidence="4">Uncharacterized protein</fullName>
    </submittedName>
</protein>
<dbReference type="GeneID" id="28896128"/>
<dbReference type="PANTHER" id="PTHR10644">
    <property type="entry name" value="DNA REPAIR/RNA PROCESSING CPSF FAMILY"/>
    <property type="match status" value="1"/>
</dbReference>
<dbReference type="InterPro" id="IPR058543">
    <property type="entry name" value="Beta-prop_RSE1/DDB1/CPSF1_2nd"/>
</dbReference>
<organism evidence="4 5">
    <name type="scientific">Xylona heveae (strain CBS 132557 / TC161)</name>
    <dbReference type="NCBI Taxonomy" id="1328760"/>
    <lineage>
        <taxon>Eukaryota</taxon>
        <taxon>Fungi</taxon>
        <taxon>Dikarya</taxon>
        <taxon>Ascomycota</taxon>
        <taxon>Pezizomycotina</taxon>
        <taxon>Xylonomycetes</taxon>
        <taxon>Xylonales</taxon>
        <taxon>Xylonaceae</taxon>
        <taxon>Xylona</taxon>
    </lineage>
</organism>
<gene>
    <name evidence="4" type="ORF">L228DRAFT_238011</name>
</gene>
<dbReference type="InterPro" id="IPR050358">
    <property type="entry name" value="RSE1/DDB1/CFT1"/>
</dbReference>
<sequence length="1288" mass="142863">MSLAQTRVLVNGSWMDLHHILAKNREQNTDEDTDMAAPTPEKPPVVGLLSQTIIRSPVINWIIPARVRHKDKNDVVLIGEHFIHIKELHSDGHLQHVASKTDFHASIRSARVFGIARKPAASGLDAIIKTEEGVDMEIDSPQRALPPQVLLLSLSTRELLFLFALDRDDGGVDFFTSYKPLPEQRSFLEQPGRHLAVDSKSRALAVAAHESSFSIYSLKNMTRLGTEAKLDPDSDGRNFDPILEERHMFVNGIILKMEFLHPPAGDENHVILLLIVHKYGAVASGTIEAAANCNFDRDGKSRLICYDWDASTSLRTVKRLPTDGQRLPKTIYEGILSGAAKRRAIPLETSKDLPRNPGSSRRAPLWTQWARPVRREEYQSRHDDLFLCREDGLVRFLEISDDSEMKVNSQMRAGMLDCNIDTAFASLDLGLDREDLLIAGGDMSVGGLYLFRAREHPEYVESLPNWAPTIDFIADVPPRRNIIDKKQPPLNGNRAFACTGRGAFGALSELRYGLEAHIGSITEAEELGGVNRLWALPDLSQDGLFILLSFPLHSLLLHVSEDAQTIDSDFDDSATGLNLELETLAAAVTPDKTVVQVTESGVHLTKLAYKHNDDKPVKLSHSIEPEERIIAAAVDAKSALVVVVVRSNDGPIRLQLLHCSDGPHGSQELALGQSLRMMSDPTCIEVLRMQQRLFVALGSSTGSVQIFDVGDDLSLKATYEHEFCPRDTPDPFMICESVALLSESIPGTTDHRMLLVCGLRNGQLHAFTIKEDGDDTSLPLSARSSVQLGDTPLKLIPSNSQNFVFFPSFEQSPLSALSQIQSEKHLTRTGLSGSIVCVMGTSLVIAALDDCPKLVPRQFLLNSSPSRIIYSSHLKMLVAASMTIEAKSARHGQGDLGKGRRIIRPVISFVDPDRSSSTSNGESAQPLSASGQSPKIVCKPGEKVLSLLEWWCNENNKSFHAIVIATGTIRQSGARSGRLLFFRVQKKSDGRVESQLKFKIGCDKPVYSVASYGPNVTEKKFTRVCQYNLRSPSVHLSVEAPYIYASTALDSLTILKIEDDKITPQFRCVCSDELARDGMYHLNLNHLSITLATDKACSIVGIWKPPHPRKQTTAPTVFDAELPSSITRLRLISSRHAGLPTPANTPGVLEDRIIGSSADGTFYHFTILEESAWRLLRFIQNMAKRNTKIFPTRRFYRPRKHIEPLMTGKRAFHIDGDVLNCVLDHGVSELHSMLTRQPGLESRFVDFDSAQARRERFNELVRELFGGDIQDPVETAFQYIGYLTQNIF</sequence>
<feature type="domain" description="RSE1/DDB1/CPSF1 first beta-propeller" evidence="2">
    <location>
        <begin position="58"/>
        <end position="463"/>
    </location>
</feature>
<proteinExistence type="predicted"/>
<dbReference type="OMA" id="ARDHPRC"/>
<dbReference type="STRING" id="1328760.A0A165HFQ8"/>
<dbReference type="InterPro" id="IPR018846">
    <property type="entry name" value="Beta-prop_RSE1/DDB1/CPSF1_1st"/>
</dbReference>
<evidence type="ECO:0000259" key="2">
    <source>
        <dbReference type="Pfam" id="PF10433"/>
    </source>
</evidence>
<dbReference type="RefSeq" id="XP_018188998.1">
    <property type="nucleotide sequence ID" value="XM_018330991.1"/>
</dbReference>
<dbReference type="Pfam" id="PF10433">
    <property type="entry name" value="Beta-prop_RSE1_1st"/>
    <property type="match status" value="1"/>
</dbReference>